<comment type="caution">
    <text evidence="5">The sequence shown here is derived from an EMBL/GenBank/DDBJ whole genome shotgun (WGS) entry which is preliminary data.</text>
</comment>
<keyword evidence="2" id="KW-1015">Disulfide bond</keyword>
<dbReference type="AlphaFoldDB" id="A0A927CSL2"/>
<accession>A0A927CSL2</accession>
<evidence type="ECO:0000313" key="5">
    <source>
        <dbReference type="EMBL" id="MBD3107117.1"/>
    </source>
</evidence>
<dbReference type="PANTHER" id="PTHR45663">
    <property type="entry name" value="GEO12009P1"/>
    <property type="match status" value="1"/>
</dbReference>
<comment type="similarity">
    <text evidence="1">Belongs to the thioredoxin family.</text>
</comment>
<evidence type="ECO:0000256" key="3">
    <source>
        <dbReference type="ARBA" id="ARBA00023284"/>
    </source>
</evidence>
<evidence type="ECO:0000256" key="2">
    <source>
        <dbReference type="ARBA" id="ARBA00023157"/>
    </source>
</evidence>
<dbReference type="SUPFAM" id="SSF52833">
    <property type="entry name" value="Thioredoxin-like"/>
    <property type="match status" value="1"/>
</dbReference>
<dbReference type="EMBL" id="JACXSI010000003">
    <property type="protein sequence ID" value="MBD3107117.1"/>
    <property type="molecule type" value="Genomic_DNA"/>
</dbReference>
<dbReference type="GO" id="GO:0005829">
    <property type="term" value="C:cytosol"/>
    <property type="evidence" value="ECO:0007669"/>
    <property type="project" value="TreeGrafter"/>
</dbReference>
<name>A0A927CSL2_9BACI</name>
<dbReference type="CDD" id="cd02947">
    <property type="entry name" value="TRX_family"/>
    <property type="match status" value="1"/>
</dbReference>
<dbReference type="Gene3D" id="3.40.30.10">
    <property type="entry name" value="Glutaredoxin"/>
    <property type="match status" value="1"/>
</dbReference>
<dbReference type="GO" id="GO:0015035">
    <property type="term" value="F:protein-disulfide reductase activity"/>
    <property type="evidence" value="ECO:0007669"/>
    <property type="project" value="TreeGrafter"/>
</dbReference>
<keyword evidence="3" id="KW-0676">Redox-active center</keyword>
<dbReference type="Pfam" id="PF00085">
    <property type="entry name" value="Thioredoxin"/>
    <property type="match status" value="1"/>
</dbReference>
<dbReference type="GO" id="GO:0045454">
    <property type="term" value="P:cell redox homeostasis"/>
    <property type="evidence" value="ECO:0007669"/>
    <property type="project" value="TreeGrafter"/>
</dbReference>
<dbReference type="PANTHER" id="PTHR45663:SF11">
    <property type="entry name" value="GEO12009P1"/>
    <property type="match status" value="1"/>
</dbReference>
<protein>
    <submittedName>
        <fullName evidence="5">Thioredoxin family protein</fullName>
    </submittedName>
</protein>
<dbReference type="InterPro" id="IPR036249">
    <property type="entry name" value="Thioredoxin-like_sf"/>
</dbReference>
<evidence type="ECO:0000313" key="6">
    <source>
        <dbReference type="Proteomes" id="UP000602076"/>
    </source>
</evidence>
<dbReference type="RefSeq" id="WP_190996666.1">
    <property type="nucleotide sequence ID" value="NZ_JACXSI010000003.1"/>
</dbReference>
<organism evidence="5 6">
    <name type="scientific">Peribacillus faecalis</name>
    <dbReference type="NCBI Taxonomy" id="2772559"/>
    <lineage>
        <taxon>Bacteria</taxon>
        <taxon>Bacillati</taxon>
        <taxon>Bacillota</taxon>
        <taxon>Bacilli</taxon>
        <taxon>Bacillales</taxon>
        <taxon>Bacillaceae</taxon>
        <taxon>Peribacillus</taxon>
    </lineage>
</organism>
<reference evidence="5" key="1">
    <citation type="submission" date="2020-09" db="EMBL/GenBank/DDBJ databases">
        <title>Bacillus faecalis sp. nov., a moderately halophilic bacterium isolated from cow faeces.</title>
        <authorList>
            <person name="Jiang L."/>
            <person name="Lee J."/>
        </authorList>
    </citation>
    <scope>NUCLEOTIDE SEQUENCE</scope>
    <source>
        <strain evidence="5">AGMB 02131</strain>
    </source>
</reference>
<evidence type="ECO:0000256" key="1">
    <source>
        <dbReference type="ARBA" id="ARBA00008987"/>
    </source>
</evidence>
<proteinExistence type="inferred from homology"/>
<feature type="domain" description="Thioredoxin" evidence="4">
    <location>
        <begin position="60"/>
        <end position="149"/>
    </location>
</feature>
<gene>
    <name evidence="5" type="ORF">IEO70_01880</name>
</gene>
<dbReference type="InterPro" id="IPR013766">
    <property type="entry name" value="Thioredoxin_domain"/>
</dbReference>
<sequence length="156" mass="17834">MKKIVIFLVIIAVLFVGIAYMTSIQNTEKAEDNPFGKDRLHAETIAQLDDENYQNIILPKELEETLDNEEDAIVYFYSPLCSYCKQATPHLMEASKNLDLYVGQYNLIEFPEGTKEFEIESTPTLIVFENGKEKERLVGAADTATYEKFFETTVTE</sequence>
<keyword evidence="6" id="KW-1185">Reference proteome</keyword>
<dbReference type="Proteomes" id="UP000602076">
    <property type="component" value="Unassembled WGS sequence"/>
</dbReference>
<evidence type="ECO:0000259" key="4">
    <source>
        <dbReference type="Pfam" id="PF00085"/>
    </source>
</evidence>